<keyword evidence="1" id="KW-0472">Membrane</keyword>
<proteinExistence type="predicted"/>
<name>A0ABX8EDM1_9ACTN</name>
<accession>A0ABX8EDM1</accession>
<keyword evidence="1" id="KW-1133">Transmembrane helix</keyword>
<evidence type="ECO:0000256" key="1">
    <source>
        <dbReference type="SAM" id="Phobius"/>
    </source>
</evidence>
<keyword evidence="1" id="KW-0812">Transmembrane</keyword>
<keyword evidence="3" id="KW-1185">Reference proteome</keyword>
<feature type="transmembrane region" description="Helical" evidence="1">
    <location>
        <begin position="72"/>
        <end position="95"/>
    </location>
</feature>
<sequence length="105" mass="11434">MTRLVARTMWWNHCVLVVLLVGFVLFRGISPTPDADIGRGLGLMSLEILGMPWTSSSMARFADQLPGLDDRAWVAASSGGAVLNVVLHAALLTVWDRCRGRKPTS</sequence>
<dbReference type="RefSeq" id="WP_214058106.1">
    <property type="nucleotide sequence ID" value="NZ_CP075371.1"/>
</dbReference>
<gene>
    <name evidence="2" type="ORF">ENKNEFLB_00911</name>
</gene>
<evidence type="ECO:0000313" key="2">
    <source>
        <dbReference type="EMBL" id="QVT78534.1"/>
    </source>
</evidence>
<reference evidence="2 3" key="1">
    <citation type="submission" date="2021-05" db="EMBL/GenBank/DDBJ databases">
        <title>Complete genome of Nocardioides aquaticus KCTC 9944T isolated from meromictic and hypersaline Ekho Lake, Antarctica.</title>
        <authorList>
            <person name="Hwang K."/>
            <person name="Kim K.M."/>
            <person name="Choe H."/>
        </authorList>
    </citation>
    <scope>NUCLEOTIDE SEQUENCE [LARGE SCALE GENOMIC DNA]</scope>
    <source>
        <strain evidence="2 3">KCTC 9944</strain>
    </source>
</reference>
<organism evidence="2 3">
    <name type="scientific">Nocardioides aquaticus</name>
    <dbReference type="NCBI Taxonomy" id="160826"/>
    <lineage>
        <taxon>Bacteria</taxon>
        <taxon>Bacillati</taxon>
        <taxon>Actinomycetota</taxon>
        <taxon>Actinomycetes</taxon>
        <taxon>Propionibacteriales</taxon>
        <taxon>Nocardioidaceae</taxon>
        <taxon>Nocardioides</taxon>
    </lineage>
</organism>
<dbReference type="Proteomes" id="UP000679307">
    <property type="component" value="Chromosome"/>
</dbReference>
<evidence type="ECO:0000313" key="3">
    <source>
        <dbReference type="Proteomes" id="UP000679307"/>
    </source>
</evidence>
<dbReference type="EMBL" id="CP075371">
    <property type="protein sequence ID" value="QVT78534.1"/>
    <property type="molecule type" value="Genomic_DNA"/>
</dbReference>
<protein>
    <submittedName>
        <fullName evidence="2">Uncharacterized protein</fullName>
    </submittedName>
</protein>